<sequence>MSLGHKQEANCQSPSEAYVHSNCSRNRQGDPMFAFAPSNGSVAMTLPESCDAHTPTRRLCSRLPDPARSLGPAEAETSCAAESRLSDRSKAARDHAVAGLSKATSRRRRRRRSFTRSSLISWLLWESGLWSTDSYLPCRVHTKGRNSLRQKMPPACRVCGSEVRCWHGKNGQGWYVQYTSRSWAVVACPTISLCSASQMQPDGDAYPNMGLRPSGSRLICLLYFS</sequence>
<dbReference type="EMBL" id="JAUDZG010000003">
    <property type="protein sequence ID" value="KAK3307083.1"/>
    <property type="molecule type" value="Genomic_DNA"/>
</dbReference>
<feature type="region of interest" description="Disordered" evidence="1">
    <location>
        <begin position="63"/>
        <end position="108"/>
    </location>
</feature>
<name>A0AAJ0M310_9PEZI</name>
<dbReference type="AlphaFoldDB" id="A0AAJ0M310"/>
<reference evidence="2" key="2">
    <citation type="submission" date="2023-06" db="EMBL/GenBank/DDBJ databases">
        <authorList>
            <consortium name="Lawrence Berkeley National Laboratory"/>
            <person name="Mondo S.J."/>
            <person name="Hensen N."/>
            <person name="Bonometti L."/>
            <person name="Westerberg I."/>
            <person name="Brannstrom I.O."/>
            <person name="Guillou S."/>
            <person name="Cros-Aarteil S."/>
            <person name="Calhoun S."/>
            <person name="Haridas S."/>
            <person name="Kuo A."/>
            <person name="Pangilinan J."/>
            <person name="Riley R."/>
            <person name="Labutti K."/>
            <person name="Andreopoulos B."/>
            <person name="Lipzen A."/>
            <person name="Chen C."/>
            <person name="Yanf M."/>
            <person name="Daum C."/>
            <person name="Ng V."/>
            <person name="Clum A."/>
            <person name="Steindorff A."/>
            <person name="Ohm R."/>
            <person name="Martin F."/>
            <person name="Silar P."/>
            <person name="Natvig D."/>
            <person name="Lalanne C."/>
            <person name="Gautier V."/>
            <person name="Ament-Velasquez S.L."/>
            <person name="Kruys A."/>
            <person name="Hutchinson M.I."/>
            <person name="Powell A.J."/>
            <person name="Barry K."/>
            <person name="Miller A.N."/>
            <person name="Grigoriev I.V."/>
            <person name="Debuchy R."/>
            <person name="Gladieux P."/>
            <person name="Thoren M.H."/>
            <person name="Johannesson H."/>
        </authorList>
    </citation>
    <scope>NUCLEOTIDE SEQUENCE</scope>
    <source>
        <strain evidence="2">CBS 333.67</strain>
    </source>
</reference>
<keyword evidence="3" id="KW-1185">Reference proteome</keyword>
<evidence type="ECO:0000313" key="2">
    <source>
        <dbReference type="EMBL" id="KAK3307083.1"/>
    </source>
</evidence>
<dbReference type="RefSeq" id="XP_062722863.1">
    <property type="nucleotide sequence ID" value="XM_062862143.1"/>
</dbReference>
<evidence type="ECO:0000313" key="3">
    <source>
        <dbReference type="Proteomes" id="UP001273166"/>
    </source>
</evidence>
<evidence type="ECO:0000256" key="1">
    <source>
        <dbReference type="SAM" id="MobiDB-lite"/>
    </source>
</evidence>
<accession>A0AAJ0M310</accession>
<reference evidence="2" key="1">
    <citation type="journal article" date="2023" name="Mol. Phylogenet. Evol.">
        <title>Genome-scale phylogeny and comparative genomics of the fungal order Sordariales.</title>
        <authorList>
            <person name="Hensen N."/>
            <person name="Bonometti L."/>
            <person name="Westerberg I."/>
            <person name="Brannstrom I.O."/>
            <person name="Guillou S."/>
            <person name="Cros-Aarteil S."/>
            <person name="Calhoun S."/>
            <person name="Haridas S."/>
            <person name="Kuo A."/>
            <person name="Mondo S."/>
            <person name="Pangilinan J."/>
            <person name="Riley R."/>
            <person name="LaButti K."/>
            <person name="Andreopoulos B."/>
            <person name="Lipzen A."/>
            <person name="Chen C."/>
            <person name="Yan M."/>
            <person name="Daum C."/>
            <person name="Ng V."/>
            <person name="Clum A."/>
            <person name="Steindorff A."/>
            <person name="Ohm R.A."/>
            <person name="Martin F."/>
            <person name="Silar P."/>
            <person name="Natvig D.O."/>
            <person name="Lalanne C."/>
            <person name="Gautier V."/>
            <person name="Ament-Velasquez S.L."/>
            <person name="Kruys A."/>
            <person name="Hutchinson M.I."/>
            <person name="Powell A.J."/>
            <person name="Barry K."/>
            <person name="Miller A.N."/>
            <person name="Grigoriev I.V."/>
            <person name="Debuchy R."/>
            <person name="Gladieux P."/>
            <person name="Hiltunen Thoren M."/>
            <person name="Johannesson H."/>
        </authorList>
    </citation>
    <scope>NUCLEOTIDE SEQUENCE</scope>
    <source>
        <strain evidence="2">CBS 333.67</strain>
    </source>
</reference>
<dbReference type="Proteomes" id="UP001273166">
    <property type="component" value="Unassembled WGS sequence"/>
</dbReference>
<comment type="caution">
    <text evidence="2">The sequence shown here is derived from an EMBL/GenBank/DDBJ whole genome shotgun (WGS) entry which is preliminary data.</text>
</comment>
<feature type="compositionally biased region" description="Basic and acidic residues" evidence="1">
    <location>
        <begin position="84"/>
        <end position="96"/>
    </location>
</feature>
<gene>
    <name evidence="2" type="ORF">B0T15DRAFT_164150</name>
</gene>
<protein>
    <submittedName>
        <fullName evidence="2">Uncharacterized protein</fullName>
    </submittedName>
</protein>
<proteinExistence type="predicted"/>
<dbReference type="GeneID" id="87880972"/>
<organism evidence="2 3">
    <name type="scientific">Chaetomium strumarium</name>
    <dbReference type="NCBI Taxonomy" id="1170767"/>
    <lineage>
        <taxon>Eukaryota</taxon>
        <taxon>Fungi</taxon>
        <taxon>Dikarya</taxon>
        <taxon>Ascomycota</taxon>
        <taxon>Pezizomycotina</taxon>
        <taxon>Sordariomycetes</taxon>
        <taxon>Sordariomycetidae</taxon>
        <taxon>Sordariales</taxon>
        <taxon>Chaetomiaceae</taxon>
        <taxon>Chaetomium</taxon>
    </lineage>
</organism>